<keyword evidence="12" id="KW-1185">Reference proteome</keyword>
<evidence type="ECO:0000256" key="7">
    <source>
        <dbReference type="ARBA" id="ARBA00022729"/>
    </source>
</evidence>
<dbReference type="PANTHER" id="PTHR15444">
    <property type="entry name" value="SECRETED PHOSPHOPROTEIN 24"/>
    <property type="match status" value="1"/>
</dbReference>
<dbReference type="InterPro" id="IPR010892">
    <property type="entry name" value="Spp-24"/>
</dbReference>
<dbReference type="SUPFAM" id="SSF54403">
    <property type="entry name" value="Cystatin/monellin"/>
    <property type="match status" value="1"/>
</dbReference>
<name>A0AAR2K6G3_PYGNA</name>
<keyword evidence="5" id="KW-0964">Secreted</keyword>
<dbReference type="RefSeq" id="XP_017547207.1">
    <property type="nucleotide sequence ID" value="XM_017691718.2"/>
</dbReference>
<comment type="function">
    <text evidence="1">Could coordinate an aspect of bone turnover.</text>
</comment>
<reference evidence="11" key="3">
    <citation type="submission" date="2025-09" db="UniProtKB">
        <authorList>
            <consortium name="Ensembl"/>
        </authorList>
    </citation>
    <scope>IDENTIFICATION</scope>
</reference>
<evidence type="ECO:0000256" key="2">
    <source>
        <dbReference type="ARBA" id="ARBA00004613"/>
    </source>
</evidence>
<dbReference type="Gene3D" id="3.10.450.10">
    <property type="match status" value="1"/>
</dbReference>
<comment type="subcellular location">
    <subcellularLocation>
        <location evidence="2">Secreted</location>
    </subcellularLocation>
</comment>
<feature type="chain" id="PRO_5043546258" description="Secreted phosphoprotein 24" evidence="10">
    <location>
        <begin position="20"/>
        <end position="169"/>
    </location>
</feature>
<accession>A0AAR2K6G3</accession>
<reference evidence="11" key="2">
    <citation type="submission" date="2025-08" db="UniProtKB">
        <authorList>
            <consortium name="Ensembl"/>
        </authorList>
    </citation>
    <scope>IDENTIFICATION</scope>
</reference>
<evidence type="ECO:0000256" key="3">
    <source>
        <dbReference type="ARBA" id="ARBA00008576"/>
    </source>
</evidence>
<evidence type="ECO:0000256" key="9">
    <source>
        <dbReference type="ARBA" id="ARBA00029627"/>
    </source>
</evidence>
<dbReference type="GO" id="GO:0005576">
    <property type="term" value="C:extracellular region"/>
    <property type="evidence" value="ECO:0007669"/>
    <property type="project" value="UniProtKB-SubCell"/>
</dbReference>
<evidence type="ECO:0000313" key="11">
    <source>
        <dbReference type="Ensembl" id="ENSPNAP00000059898.1"/>
    </source>
</evidence>
<evidence type="ECO:0000256" key="8">
    <source>
        <dbReference type="ARBA" id="ARBA00023157"/>
    </source>
</evidence>
<evidence type="ECO:0000313" key="12">
    <source>
        <dbReference type="Proteomes" id="UP001501920"/>
    </source>
</evidence>
<reference evidence="11 12" key="1">
    <citation type="submission" date="2020-10" db="EMBL/GenBank/DDBJ databases">
        <title>Pygocentrus nattereri (red-bellied piranha) genome, fPygNat1, primary haplotype.</title>
        <authorList>
            <person name="Myers G."/>
            <person name="Meyer A."/>
            <person name="Karagic N."/>
            <person name="Pippel M."/>
            <person name="Winkler S."/>
            <person name="Tracey A."/>
            <person name="Wood J."/>
            <person name="Formenti G."/>
            <person name="Howe K."/>
            <person name="Fedrigo O."/>
            <person name="Jarvis E.D."/>
        </authorList>
    </citation>
    <scope>NUCLEOTIDE SEQUENCE [LARGE SCALE GENOMIC DNA]</scope>
</reference>
<organism evidence="11 12">
    <name type="scientific">Pygocentrus nattereri</name>
    <name type="common">Red-bellied piranha</name>
    <dbReference type="NCBI Taxonomy" id="42514"/>
    <lineage>
        <taxon>Eukaryota</taxon>
        <taxon>Metazoa</taxon>
        <taxon>Chordata</taxon>
        <taxon>Craniata</taxon>
        <taxon>Vertebrata</taxon>
        <taxon>Euteleostomi</taxon>
        <taxon>Actinopterygii</taxon>
        <taxon>Neopterygii</taxon>
        <taxon>Teleostei</taxon>
        <taxon>Ostariophysi</taxon>
        <taxon>Characiformes</taxon>
        <taxon>Characoidei</taxon>
        <taxon>Pygocentrus</taxon>
    </lineage>
</organism>
<evidence type="ECO:0000256" key="5">
    <source>
        <dbReference type="ARBA" id="ARBA00022525"/>
    </source>
</evidence>
<dbReference type="GO" id="GO:0046849">
    <property type="term" value="P:bone remodeling"/>
    <property type="evidence" value="ECO:0007669"/>
    <property type="project" value="InterPro"/>
</dbReference>
<dbReference type="Ensembl" id="ENSPNAT00000065618.1">
    <property type="protein sequence ID" value="ENSPNAP00000059898.1"/>
    <property type="gene ID" value="ENSPNAG00000032094.1"/>
</dbReference>
<dbReference type="AlphaFoldDB" id="A0AAR2K6G3"/>
<keyword evidence="6" id="KW-0597">Phosphoprotein</keyword>
<protein>
    <recommendedName>
        <fullName evidence="4">Secreted phosphoprotein 24</fullName>
    </recommendedName>
    <alternativeName>
        <fullName evidence="9">Secreted phosphoprotein 2</fullName>
    </alternativeName>
</protein>
<feature type="signal peptide" evidence="10">
    <location>
        <begin position="1"/>
        <end position="19"/>
    </location>
</feature>
<keyword evidence="8" id="KW-1015">Disulfide bond</keyword>
<comment type="similarity">
    <text evidence="3">Belongs to the SPP2 family.</text>
</comment>
<evidence type="ECO:0000256" key="10">
    <source>
        <dbReference type="SAM" id="SignalP"/>
    </source>
</evidence>
<dbReference type="GeneID" id="108423992"/>
<dbReference type="PANTHER" id="PTHR15444:SF4">
    <property type="entry name" value="SECRETED PHOSPHOPROTEIN 24"/>
    <property type="match status" value="1"/>
</dbReference>
<keyword evidence="7 10" id="KW-0732">Signal</keyword>
<evidence type="ECO:0000256" key="6">
    <source>
        <dbReference type="ARBA" id="ARBA00022553"/>
    </source>
</evidence>
<proteinExistence type="inferred from homology"/>
<evidence type="ECO:0000256" key="4">
    <source>
        <dbReference type="ARBA" id="ARBA00020365"/>
    </source>
</evidence>
<dbReference type="InterPro" id="IPR046350">
    <property type="entry name" value="Cystatin_sf"/>
</dbReference>
<evidence type="ECO:0000256" key="1">
    <source>
        <dbReference type="ARBA" id="ARBA00002371"/>
    </source>
</evidence>
<dbReference type="Proteomes" id="UP001501920">
    <property type="component" value="Chromosome 6"/>
</dbReference>
<sequence>MMTSASVPLLLSACLCISGLPVVMDNLELLADLALRASVTQINDRSPSFSLYRATNQSVKQVKLVGFNTYEFILNFGLRETVCLKHQPGFPDRCPFSLKLFRSVQCSSYVRVSGDFISLLDLSCGPRALSSSSESSSEERIPQKAQMDRQRVYTLGAIICQHILSWGCD</sequence>